<dbReference type="RefSeq" id="XP_064770109.1">
    <property type="nucleotide sequence ID" value="XM_064915031.1"/>
</dbReference>
<evidence type="ECO:0000313" key="3">
    <source>
        <dbReference type="EMBL" id="KAK7207076.1"/>
    </source>
</evidence>
<comment type="caution">
    <text evidence="3">The sequence shown here is derived from an EMBL/GenBank/DDBJ whole genome shotgun (WGS) entry which is preliminary data.</text>
</comment>
<dbReference type="GeneID" id="90040543"/>
<dbReference type="PANTHER" id="PTHR43976:SF16">
    <property type="entry name" value="SHORT-CHAIN DEHYDROGENASE_REDUCTASE FAMILY PROTEIN"/>
    <property type="match status" value="1"/>
</dbReference>
<accession>A0ABR1FB43</accession>
<dbReference type="SUPFAM" id="SSF51735">
    <property type="entry name" value="NAD(P)-binding Rossmann-fold domains"/>
    <property type="match status" value="1"/>
</dbReference>
<evidence type="ECO:0000256" key="1">
    <source>
        <dbReference type="ARBA" id="ARBA00006484"/>
    </source>
</evidence>
<sequence>MTRNRKQSSSSYAYPGLASIPGLHSFAMELDPGSRLSSSSSSAAKSHQQSHPSASIRPQIWLISDAFSALGRELAHEVLSKGHLVALGCRSEAVAQVTATFVPVYSEDRVLVCKLDPRNKPLCQSALAEILAKWTRLDVVIVCPAKTVVATIEEASEWHLRDQLEASYYGPVNLITTVLPVLRQQKSGHILAVTGIVGQMGTPSLGLVSAAVHALEGYTEALAFEIAPFNIKLTIVEPSLEIALATPVFFTKAMDHYKNSVSAKVRSMLACKDLSPDLLVKDVVTAIINVAGIENPPARLVAGAEAIEQIRDKLRTVSEEIEDMLEVSYAADSAALTEEQRRELRGVD</sequence>
<dbReference type="Proteomes" id="UP001498771">
    <property type="component" value="Unassembled WGS sequence"/>
</dbReference>
<dbReference type="InterPro" id="IPR051911">
    <property type="entry name" value="SDR_oxidoreductase"/>
</dbReference>
<reference evidence="3 4" key="1">
    <citation type="submission" date="2024-03" db="EMBL/GenBank/DDBJ databases">
        <title>Genome-scale model development and genomic sequencing of the oleaginous clade Lipomyces.</title>
        <authorList>
            <consortium name="Lawrence Berkeley National Laboratory"/>
            <person name="Czajka J.J."/>
            <person name="Han Y."/>
            <person name="Kim J."/>
            <person name="Mondo S.J."/>
            <person name="Hofstad B.A."/>
            <person name="Robles A."/>
            <person name="Haridas S."/>
            <person name="Riley R."/>
            <person name="LaButti K."/>
            <person name="Pangilinan J."/>
            <person name="Andreopoulos W."/>
            <person name="Lipzen A."/>
            <person name="Yan J."/>
            <person name="Wang M."/>
            <person name="Ng V."/>
            <person name="Grigoriev I.V."/>
            <person name="Spatafora J.W."/>
            <person name="Magnuson J.K."/>
            <person name="Baker S.E."/>
            <person name="Pomraning K.R."/>
        </authorList>
    </citation>
    <scope>NUCLEOTIDE SEQUENCE [LARGE SCALE GENOMIC DNA]</scope>
    <source>
        <strain evidence="3 4">Phaff 52-87</strain>
    </source>
</reference>
<gene>
    <name evidence="3" type="ORF">BZA70DRAFT_3294</name>
</gene>
<dbReference type="PANTHER" id="PTHR43976">
    <property type="entry name" value="SHORT CHAIN DEHYDROGENASE"/>
    <property type="match status" value="1"/>
</dbReference>
<name>A0ABR1FB43_9ASCO</name>
<evidence type="ECO:0000313" key="4">
    <source>
        <dbReference type="Proteomes" id="UP001498771"/>
    </source>
</evidence>
<dbReference type="Pfam" id="PF00106">
    <property type="entry name" value="adh_short"/>
    <property type="match status" value="1"/>
</dbReference>
<organism evidence="3 4">
    <name type="scientific">Myxozyma melibiosi</name>
    <dbReference type="NCBI Taxonomy" id="54550"/>
    <lineage>
        <taxon>Eukaryota</taxon>
        <taxon>Fungi</taxon>
        <taxon>Dikarya</taxon>
        <taxon>Ascomycota</taxon>
        <taxon>Saccharomycotina</taxon>
        <taxon>Lipomycetes</taxon>
        <taxon>Lipomycetales</taxon>
        <taxon>Lipomycetaceae</taxon>
        <taxon>Myxozyma</taxon>
    </lineage>
</organism>
<dbReference type="InterPro" id="IPR036291">
    <property type="entry name" value="NAD(P)-bd_dom_sf"/>
</dbReference>
<dbReference type="EMBL" id="JBBJBU010000001">
    <property type="protein sequence ID" value="KAK7207076.1"/>
    <property type="molecule type" value="Genomic_DNA"/>
</dbReference>
<proteinExistence type="inferred from homology"/>
<keyword evidence="2" id="KW-0560">Oxidoreductase</keyword>
<protein>
    <submittedName>
        <fullName evidence="3">Uncharacterized protein</fullName>
    </submittedName>
</protein>
<comment type="similarity">
    <text evidence="1">Belongs to the short-chain dehydrogenases/reductases (SDR) family.</text>
</comment>
<evidence type="ECO:0000256" key="2">
    <source>
        <dbReference type="ARBA" id="ARBA00023002"/>
    </source>
</evidence>
<keyword evidence="4" id="KW-1185">Reference proteome</keyword>
<dbReference type="InterPro" id="IPR002347">
    <property type="entry name" value="SDR_fam"/>
</dbReference>
<dbReference type="Gene3D" id="3.40.50.720">
    <property type="entry name" value="NAD(P)-binding Rossmann-like Domain"/>
    <property type="match status" value="1"/>
</dbReference>